<keyword evidence="3 6" id="KW-0812">Transmembrane</keyword>
<evidence type="ECO:0000313" key="9">
    <source>
        <dbReference type="Proteomes" id="UP000658720"/>
    </source>
</evidence>
<feature type="domain" description="MrpA C-terminal/MbhD" evidence="7">
    <location>
        <begin position="20"/>
        <end position="83"/>
    </location>
</feature>
<evidence type="ECO:0000256" key="6">
    <source>
        <dbReference type="SAM" id="Phobius"/>
    </source>
</evidence>
<dbReference type="EMBL" id="JADEVV010000005">
    <property type="protein sequence ID" value="MBE9252764.1"/>
    <property type="molecule type" value="Genomic_DNA"/>
</dbReference>
<protein>
    <submittedName>
        <fullName evidence="8">DUF4040 domain-containing protein</fullName>
    </submittedName>
</protein>
<sequence length="188" mass="19751">MLDFGAWLQNTDGIVLAIAVLLPVSASLVVVQRNPYQALVMRGILGAVAALVYALLGAADVALTEALVGTMLSITLYAVAVRSSLTLRVGILPPLDQASQSLPPDVHQAISAAIAPYHLRLQIVPCPLDSEAVSPQQSPQVIFDPAAPALLTPIERLAEIFSATIPSSQLKVVLTPINPIPSPQEVSR</sequence>
<keyword evidence="4 6" id="KW-1133">Transmembrane helix</keyword>
<keyword evidence="5 6" id="KW-0472">Membrane</keyword>
<comment type="subcellular location">
    <subcellularLocation>
        <location evidence="1">Cell membrane</location>
        <topology evidence="1">Multi-pass membrane protein</topology>
    </subcellularLocation>
</comment>
<feature type="transmembrane region" description="Helical" evidence="6">
    <location>
        <begin position="38"/>
        <end position="56"/>
    </location>
</feature>
<dbReference type="Pfam" id="PF13244">
    <property type="entry name" value="MbhD"/>
    <property type="match status" value="1"/>
</dbReference>
<accession>A0ABR9VN43</accession>
<evidence type="ECO:0000256" key="2">
    <source>
        <dbReference type="ARBA" id="ARBA00022475"/>
    </source>
</evidence>
<name>A0ABR9VN43_9SYNC</name>
<comment type="caution">
    <text evidence="8">The sequence shown here is derived from an EMBL/GenBank/DDBJ whole genome shotgun (WGS) entry which is preliminary data.</text>
</comment>
<feature type="transmembrane region" description="Helical" evidence="6">
    <location>
        <begin position="62"/>
        <end position="81"/>
    </location>
</feature>
<evidence type="ECO:0000256" key="4">
    <source>
        <dbReference type="ARBA" id="ARBA00022989"/>
    </source>
</evidence>
<evidence type="ECO:0000256" key="3">
    <source>
        <dbReference type="ARBA" id="ARBA00022692"/>
    </source>
</evidence>
<evidence type="ECO:0000259" key="7">
    <source>
        <dbReference type="Pfam" id="PF13244"/>
    </source>
</evidence>
<gene>
    <name evidence="8" type="ORF">IQ217_02620</name>
</gene>
<dbReference type="Proteomes" id="UP000658720">
    <property type="component" value="Unassembled WGS sequence"/>
</dbReference>
<evidence type="ECO:0000256" key="1">
    <source>
        <dbReference type="ARBA" id="ARBA00004651"/>
    </source>
</evidence>
<reference evidence="8 9" key="1">
    <citation type="submission" date="2020-10" db="EMBL/GenBank/DDBJ databases">
        <authorList>
            <person name="Castelo-Branco R."/>
            <person name="Eusebio N."/>
            <person name="Adriana R."/>
            <person name="Vieira A."/>
            <person name="Brugerolle De Fraissinette N."/>
            <person name="Rezende De Castro R."/>
            <person name="Schneider M.P."/>
            <person name="Vasconcelos V."/>
            <person name="Leao P.N."/>
        </authorList>
    </citation>
    <scope>NUCLEOTIDE SEQUENCE [LARGE SCALE GENOMIC DNA]</scope>
    <source>
        <strain evidence="8 9">LEGE 00031</strain>
    </source>
</reference>
<evidence type="ECO:0000313" key="8">
    <source>
        <dbReference type="EMBL" id="MBE9252764.1"/>
    </source>
</evidence>
<keyword evidence="9" id="KW-1185">Reference proteome</keyword>
<evidence type="ECO:0000256" key="5">
    <source>
        <dbReference type="ARBA" id="ARBA00023136"/>
    </source>
</evidence>
<proteinExistence type="predicted"/>
<dbReference type="RefSeq" id="WP_194018822.1">
    <property type="nucleotide sequence ID" value="NZ_JADEVV010000005.1"/>
</dbReference>
<organism evidence="8 9">
    <name type="scientific">Synechocystis salina LEGE 00031</name>
    <dbReference type="NCBI Taxonomy" id="1828736"/>
    <lineage>
        <taxon>Bacteria</taxon>
        <taxon>Bacillati</taxon>
        <taxon>Cyanobacteriota</taxon>
        <taxon>Cyanophyceae</taxon>
        <taxon>Synechococcales</taxon>
        <taxon>Merismopediaceae</taxon>
        <taxon>Synechocystis</taxon>
    </lineage>
</organism>
<feature type="transmembrane region" description="Helical" evidence="6">
    <location>
        <begin position="13"/>
        <end position="31"/>
    </location>
</feature>
<dbReference type="InterPro" id="IPR025383">
    <property type="entry name" value="MrpA_C/MbhD"/>
</dbReference>
<keyword evidence="2" id="KW-1003">Cell membrane</keyword>
<dbReference type="NCBIfam" id="NF005628">
    <property type="entry name" value="PRK07377.1-4"/>
    <property type="match status" value="1"/>
</dbReference>